<accession>A0A9Y2MP30</accession>
<evidence type="ECO:0000313" key="6">
    <source>
        <dbReference type="EMBL" id="WIX75535.1"/>
    </source>
</evidence>
<sequence>MAPITCPGNTSNDPSHLINFVDKNCVPYTGFELFLFVSGCLLWVFAYGLLIRNSHRKKYIELPAIAICSDLAWEITWAAFYTTDMGLVPAIIYKSWLFLDLFIFWLLLRHGRKQTGNPVFKRLFTPLCFIAVPIFTVIYSSFVHGGYDTPVGATSAYMAQQFISVFCILLLLSSTTAENFSTHFAWLRSLGTALVAVFFFFHYTGNYFLNTLGTLSMILDGIFLYLLWKARKAHKLGISPSAFLSQRVG</sequence>
<evidence type="ECO:0000256" key="5">
    <source>
        <dbReference type="SAM" id="Phobius"/>
    </source>
</evidence>
<keyword evidence="3 5" id="KW-1133">Transmembrane helix</keyword>
<gene>
    <name evidence="6" type="ORF">QRX50_28955</name>
</gene>
<feature type="transmembrane region" description="Helical" evidence="5">
    <location>
        <begin position="87"/>
        <end position="108"/>
    </location>
</feature>
<evidence type="ECO:0000313" key="7">
    <source>
        <dbReference type="Proteomes" id="UP001236014"/>
    </source>
</evidence>
<dbReference type="PANTHER" id="PTHR42038:SF2">
    <property type="entry name" value="TERPENE CYCLASE AUSL"/>
    <property type="match status" value="1"/>
</dbReference>
<feature type="transmembrane region" description="Helical" evidence="5">
    <location>
        <begin position="33"/>
        <end position="50"/>
    </location>
</feature>
<dbReference type="Pfam" id="PF25129">
    <property type="entry name" value="Pyr4-TMTC"/>
    <property type="match status" value="1"/>
</dbReference>
<comment type="subcellular location">
    <subcellularLocation>
        <location evidence="1">Membrane</location>
        <topology evidence="1">Multi-pass membrane protein</topology>
    </subcellularLocation>
</comment>
<feature type="transmembrane region" description="Helical" evidence="5">
    <location>
        <begin position="154"/>
        <end position="172"/>
    </location>
</feature>
<dbReference type="PANTHER" id="PTHR42038">
    <property type="match status" value="1"/>
</dbReference>
<dbReference type="RefSeq" id="WP_285966305.1">
    <property type="nucleotide sequence ID" value="NZ_CP127294.1"/>
</dbReference>
<evidence type="ECO:0000256" key="2">
    <source>
        <dbReference type="ARBA" id="ARBA00022692"/>
    </source>
</evidence>
<feature type="transmembrane region" description="Helical" evidence="5">
    <location>
        <begin position="62"/>
        <end position="81"/>
    </location>
</feature>
<evidence type="ECO:0000256" key="4">
    <source>
        <dbReference type="ARBA" id="ARBA00023136"/>
    </source>
</evidence>
<evidence type="ECO:0000256" key="3">
    <source>
        <dbReference type="ARBA" id="ARBA00022989"/>
    </source>
</evidence>
<keyword evidence="4 5" id="KW-0472">Membrane</keyword>
<feature type="transmembrane region" description="Helical" evidence="5">
    <location>
        <begin position="207"/>
        <end position="228"/>
    </location>
</feature>
<reference evidence="6 7" key="1">
    <citation type="submission" date="2023-06" db="EMBL/GenBank/DDBJ databases">
        <authorList>
            <person name="Oyuntsetseg B."/>
            <person name="Kim S.B."/>
        </authorList>
    </citation>
    <scope>NUCLEOTIDE SEQUENCE [LARGE SCALE GENOMIC DNA]</scope>
    <source>
        <strain evidence="6 7">2-15</strain>
    </source>
</reference>
<organism evidence="6 7">
    <name type="scientific">Amycolatopsis carbonis</name>
    <dbReference type="NCBI Taxonomy" id="715471"/>
    <lineage>
        <taxon>Bacteria</taxon>
        <taxon>Bacillati</taxon>
        <taxon>Actinomycetota</taxon>
        <taxon>Actinomycetes</taxon>
        <taxon>Pseudonocardiales</taxon>
        <taxon>Pseudonocardiaceae</taxon>
        <taxon>Amycolatopsis</taxon>
    </lineage>
</organism>
<dbReference type="GO" id="GO:0016020">
    <property type="term" value="C:membrane"/>
    <property type="evidence" value="ECO:0007669"/>
    <property type="project" value="UniProtKB-SubCell"/>
</dbReference>
<keyword evidence="2 5" id="KW-0812">Transmembrane</keyword>
<feature type="transmembrane region" description="Helical" evidence="5">
    <location>
        <begin position="120"/>
        <end position="142"/>
    </location>
</feature>
<dbReference type="InterPro" id="IPR039020">
    <property type="entry name" value="PaxB-like"/>
</dbReference>
<name>A0A9Y2MP30_9PSEU</name>
<dbReference type="AlphaFoldDB" id="A0A9Y2MP30"/>
<proteinExistence type="predicted"/>
<protein>
    <submittedName>
        <fullName evidence="6">Uncharacterized protein</fullName>
    </submittedName>
</protein>
<dbReference type="GO" id="GO:0016829">
    <property type="term" value="F:lyase activity"/>
    <property type="evidence" value="ECO:0007669"/>
    <property type="project" value="InterPro"/>
</dbReference>
<dbReference type="Proteomes" id="UP001236014">
    <property type="component" value="Chromosome"/>
</dbReference>
<evidence type="ECO:0000256" key="1">
    <source>
        <dbReference type="ARBA" id="ARBA00004141"/>
    </source>
</evidence>
<keyword evidence="7" id="KW-1185">Reference proteome</keyword>
<feature type="transmembrane region" description="Helical" evidence="5">
    <location>
        <begin position="184"/>
        <end position="201"/>
    </location>
</feature>
<dbReference type="KEGG" id="acab:QRX50_28955"/>
<dbReference type="EMBL" id="CP127294">
    <property type="protein sequence ID" value="WIX75535.1"/>
    <property type="molecule type" value="Genomic_DNA"/>
</dbReference>